<gene>
    <name evidence="1" type="ORF">EDC27_0204</name>
</gene>
<evidence type="ECO:0000313" key="1">
    <source>
        <dbReference type="EMBL" id="ROR02951.1"/>
    </source>
</evidence>
<reference evidence="1 2" key="1">
    <citation type="submission" date="2018-11" db="EMBL/GenBank/DDBJ databases">
        <title>Genomic Encyclopedia of Type Strains, Phase IV (KMG-IV): sequencing the most valuable type-strain genomes for metagenomic binning, comparative biology and taxonomic classification.</title>
        <authorList>
            <person name="Goeker M."/>
        </authorList>
    </citation>
    <scope>NUCLEOTIDE SEQUENCE [LARGE SCALE GENOMIC DNA]</scope>
    <source>
        <strain evidence="1 2">DSM 22027</strain>
    </source>
</reference>
<name>A0A3N1VPJ9_9BACT</name>
<organism evidence="1 2">
    <name type="scientific">Desulfosoma caldarium</name>
    <dbReference type="NCBI Taxonomy" id="610254"/>
    <lineage>
        <taxon>Bacteria</taxon>
        <taxon>Pseudomonadati</taxon>
        <taxon>Thermodesulfobacteriota</taxon>
        <taxon>Syntrophobacteria</taxon>
        <taxon>Syntrophobacterales</taxon>
        <taxon>Syntrophobacteraceae</taxon>
        <taxon>Desulfosoma</taxon>
    </lineage>
</organism>
<dbReference type="Proteomes" id="UP000276223">
    <property type="component" value="Unassembled WGS sequence"/>
</dbReference>
<dbReference type="AlphaFoldDB" id="A0A3N1VPJ9"/>
<dbReference type="OrthoDB" id="5516929at2"/>
<sequence>MSRRPDPLLEEFLDSARSLSHLCRDTIAHQRDSDTAGNAFEENVEGWVSTWYPMRYPVTGRP</sequence>
<keyword evidence="2" id="KW-1185">Reference proteome</keyword>
<dbReference type="RefSeq" id="WP_123288754.1">
    <property type="nucleotide sequence ID" value="NZ_RJVA01000009.1"/>
</dbReference>
<evidence type="ECO:0000313" key="2">
    <source>
        <dbReference type="Proteomes" id="UP000276223"/>
    </source>
</evidence>
<dbReference type="EMBL" id="RJVA01000009">
    <property type="protein sequence ID" value="ROR02951.1"/>
    <property type="molecule type" value="Genomic_DNA"/>
</dbReference>
<accession>A0A3N1VPJ9</accession>
<protein>
    <submittedName>
        <fullName evidence="1">Uncharacterized protein</fullName>
    </submittedName>
</protein>
<proteinExistence type="predicted"/>
<comment type="caution">
    <text evidence="1">The sequence shown here is derived from an EMBL/GenBank/DDBJ whole genome shotgun (WGS) entry which is preliminary data.</text>
</comment>